<proteinExistence type="predicted"/>
<dbReference type="Proteomes" id="UP000188268">
    <property type="component" value="Unassembled WGS sequence"/>
</dbReference>
<protein>
    <submittedName>
        <fullName evidence="1">Uncharacterized protein</fullName>
    </submittedName>
</protein>
<dbReference type="AlphaFoldDB" id="A0A1R3K4F6"/>
<dbReference type="EMBL" id="AWWV01006325">
    <property type="protein sequence ID" value="OMP01962.1"/>
    <property type="molecule type" value="Genomic_DNA"/>
</dbReference>
<organism evidence="1 2">
    <name type="scientific">Corchorus capsularis</name>
    <name type="common">Jute</name>
    <dbReference type="NCBI Taxonomy" id="210143"/>
    <lineage>
        <taxon>Eukaryota</taxon>
        <taxon>Viridiplantae</taxon>
        <taxon>Streptophyta</taxon>
        <taxon>Embryophyta</taxon>
        <taxon>Tracheophyta</taxon>
        <taxon>Spermatophyta</taxon>
        <taxon>Magnoliopsida</taxon>
        <taxon>eudicotyledons</taxon>
        <taxon>Gunneridae</taxon>
        <taxon>Pentapetalae</taxon>
        <taxon>rosids</taxon>
        <taxon>malvids</taxon>
        <taxon>Malvales</taxon>
        <taxon>Malvaceae</taxon>
        <taxon>Grewioideae</taxon>
        <taxon>Apeibeae</taxon>
        <taxon>Corchorus</taxon>
    </lineage>
</organism>
<keyword evidence="2" id="KW-1185">Reference proteome</keyword>
<evidence type="ECO:0000313" key="2">
    <source>
        <dbReference type="Proteomes" id="UP000188268"/>
    </source>
</evidence>
<accession>A0A1R3K4F6</accession>
<comment type="caution">
    <text evidence="1">The sequence shown here is derived from an EMBL/GenBank/DDBJ whole genome shotgun (WGS) entry which is preliminary data.</text>
</comment>
<evidence type="ECO:0000313" key="1">
    <source>
        <dbReference type="EMBL" id="OMP01962.1"/>
    </source>
</evidence>
<reference evidence="1 2" key="1">
    <citation type="submission" date="2013-09" db="EMBL/GenBank/DDBJ databases">
        <title>Corchorus capsularis genome sequencing.</title>
        <authorList>
            <person name="Alam M."/>
            <person name="Haque M.S."/>
            <person name="Islam M.S."/>
            <person name="Emdad E.M."/>
            <person name="Islam M.M."/>
            <person name="Ahmed B."/>
            <person name="Halim A."/>
            <person name="Hossen Q.M.M."/>
            <person name="Hossain M.Z."/>
            <person name="Ahmed R."/>
            <person name="Khan M.M."/>
            <person name="Islam R."/>
            <person name="Rashid M.M."/>
            <person name="Khan S.A."/>
            <person name="Rahman M.S."/>
            <person name="Alam M."/>
        </authorList>
    </citation>
    <scope>NUCLEOTIDE SEQUENCE [LARGE SCALE GENOMIC DNA]</scope>
    <source>
        <strain evidence="2">cv. CVL-1</strain>
        <tissue evidence="1">Whole seedling</tissue>
    </source>
</reference>
<gene>
    <name evidence="1" type="ORF">CCACVL1_02965</name>
</gene>
<dbReference type="OrthoDB" id="1999577at2759"/>
<sequence length="156" mass="17701">MMAYLHHRRHQKGRKIRKIVSTDSSRRRWSTLKAVKWKDSLLESVVDPSKALSDFVADHPFLAIATEESKGLDVFLSYFTPCTSVFDGSSTHDAAVYELQAIQTKDELIDKEVDHDISSSGSGCPPQKKKVHRDRFIMIADIEFLSDRLVLLSLPI</sequence>
<name>A0A1R3K4F6_COCAP</name>
<dbReference type="Gramene" id="OMP01962">
    <property type="protein sequence ID" value="OMP01962"/>
    <property type="gene ID" value="CCACVL1_02965"/>
</dbReference>